<name>A0A1N7KFP2_9FLAO</name>
<evidence type="ECO:0000313" key="7">
    <source>
        <dbReference type="Proteomes" id="UP000186246"/>
    </source>
</evidence>
<protein>
    <recommendedName>
        <fullName evidence="2">Putative cysteine ligase BshC</fullName>
        <ecNumber evidence="2">6.-.-.-</ecNumber>
    </recommendedName>
</protein>
<accession>A0A1N7KFP2</accession>
<dbReference type="EMBL" id="FTOJ01000001">
    <property type="protein sequence ID" value="SIS60310.1"/>
    <property type="molecule type" value="Genomic_DNA"/>
</dbReference>
<dbReference type="HAMAP" id="MF_01867">
    <property type="entry name" value="BshC"/>
    <property type="match status" value="1"/>
</dbReference>
<keyword evidence="1 2" id="KW-0436">Ligase</keyword>
<feature type="coiled-coil region" evidence="2">
    <location>
        <begin position="407"/>
        <end position="434"/>
    </location>
</feature>
<dbReference type="Pfam" id="PF10079">
    <property type="entry name" value="Rossmann-like_BshC"/>
    <property type="match status" value="1"/>
</dbReference>
<dbReference type="STRING" id="551459.SAMN05421796_101513"/>
<sequence>MRTLKTIDFKNIENIPQLIKDFVGKKNEGFEEFTFSKENFQKQIQKKKCFSDEQRKILFDEINTQLSELKLSDLQRENLENLKNSQTFTITTGHQLNLFTGPAFFIYKILQTVKTCLYLKQQFPNQNFVPIYWMASEDHDFAEINHFKTKNGYYEINEKNGGAVGKIKLTDTHFISEFEKEFKDNIFGTELILMLKESYQFGKSLTESIRILVNRLFSEYGLLIIDGDAASLKAQMTEIFKDEILNSSLFNASKNRVEFLTSKYGKVQVNPREVNLFYLSEKRNRIDAFQERFLLNDTEISFSKDEIVAELRNFPEKFSPNALMRPVYQEKILPNLAYIGGNAEIMYWLELKDYFESLQIPFPILIPRNSMLFVEEKVLKKMHNLNLNIEDFFGNFTKVTNNKILDNNEILKNLEEKENLLKSHFENLKLLAEKTEKSFGNMVKGEEVRQMKSFNRLKKRLLKAEKTKQGELLERLETIFTEINPAKTWQERVYNFSVFFADYGNEWLETCFIEMDVEQSQLIIVAI</sequence>
<evidence type="ECO:0000313" key="8">
    <source>
        <dbReference type="Proteomes" id="UP000238314"/>
    </source>
</evidence>
<evidence type="ECO:0000313" key="5">
    <source>
        <dbReference type="EMBL" id="PQA96329.1"/>
    </source>
</evidence>
<evidence type="ECO:0000256" key="2">
    <source>
        <dbReference type="HAMAP-Rule" id="MF_01867"/>
    </source>
</evidence>
<reference evidence="7" key="3">
    <citation type="submission" date="2017-01" db="EMBL/GenBank/DDBJ databases">
        <authorList>
            <person name="Varghese N."/>
            <person name="Submissions S."/>
        </authorList>
    </citation>
    <scope>NUCLEOTIDE SEQUENCE [LARGE SCALE GENOMIC DNA]</scope>
    <source>
        <strain evidence="7">DSM 21068</strain>
    </source>
</reference>
<gene>
    <name evidence="2" type="primary">bshC</name>
    <name evidence="5" type="ORF">B0A70_04205</name>
    <name evidence="6" type="ORF">SAMN05421796_101513</name>
</gene>
<keyword evidence="2" id="KW-0175">Coiled coil</keyword>
<proteinExistence type="inferred from homology"/>
<feature type="domain" description="Bacillithiol biosynthesis BshC C-terminal coiled-coil" evidence="4">
    <location>
        <begin position="372"/>
        <end position="525"/>
    </location>
</feature>
<dbReference type="Pfam" id="PF24850">
    <property type="entry name" value="CC_BshC"/>
    <property type="match status" value="1"/>
</dbReference>
<dbReference type="InterPro" id="IPR011199">
    <property type="entry name" value="Bacillithiol_biosynth_BshC"/>
</dbReference>
<organism evidence="6 7">
    <name type="scientific">Chryseobacterium piscicola</name>
    <dbReference type="NCBI Taxonomy" id="551459"/>
    <lineage>
        <taxon>Bacteria</taxon>
        <taxon>Pseudomonadati</taxon>
        <taxon>Bacteroidota</taxon>
        <taxon>Flavobacteriia</taxon>
        <taxon>Flavobacteriales</taxon>
        <taxon>Weeksellaceae</taxon>
        <taxon>Chryseobacterium group</taxon>
        <taxon>Chryseobacterium</taxon>
    </lineage>
</organism>
<feature type="domain" description="Bacillithiol biosynthesis BshC N-terminal Rossmann-like" evidence="3">
    <location>
        <begin position="7"/>
        <end position="369"/>
    </location>
</feature>
<comment type="similarity">
    <text evidence="2">Belongs to the BshC family.</text>
</comment>
<dbReference type="GO" id="GO:0016874">
    <property type="term" value="F:ligase activity"/>
    <property type="evidence" value="ECO:0007669"/>
    <property type="project" value="UniProtKB-UniRule"/>
</dbReference>
<dbReference type="AlphaFoldDB" id="A0A1N7KFP2"/>
<evidence type="ECO:0000259" key="3">
    <source>
        <dbReference type="Pfam" id="PF10079"/>
    </source>
</evidence>
<keyword evidence="8" id="KW-1185">Reference proteome</keyword>
<evidence type="ECO:0000259" key="4">
    <source>
        <dbReference type="Pfam" id="PF24850"/>
    </source>
</evidence>
<dbReference type="InterPro" id="IPR055398">
    <property type="entry name" value="Rossmann-like_BshC"/>
</dbReference>
<evidence type="ECO:0000313" key="6">
    <source>
        <dbReference type="EMBL" id="SIS60310.1"/>
    </source>
</evidence>
<dbReference type="EMBL" id="MUGO01000003">
    <property type="protein sequence ID" value="PQA96329.1"/>
    <property type="molecule type" value="Genomic_DNA"/>
</dbReference>
<dbReference type="EC" id="6.-.-.-" evidence="2"/>
<dbReference type="InterPro" id="IPR055399">
    <property type="entry name" value="CC_BshC"/>
</dbReference>
<evidence type="ECO:0000256" key="1">
    <source>
        <dbReference type="ARBA" id="ARBA00022598"/>
    </source>
</evidence>
<dbReference type="OrthoDB" id="9765151at2"/>
<dbReference type="Proteomes" id="UP000186246">
    <property type="component" value="Unassembled WGS sequence"/>
</dbReference>
<reference evidence="5 8" key="1">
    <citation type="submission" date="2016-11" db="EMBL/GenBank/DDBJ databases">
        <title>Whole genomes of Flavobacteriaceae.</title>
        <authorList>
            <person name="Stine C."/>
            <person name="Li C."/>
            <person name="Tadesse D."/>
        </authorList>
    </citation>
    <scope>NUCLEOTIDE SEQUENCE [LARGE SCALE GENOMIC DNA]</scope>
    <source>
        <strain evidence="5 8">DSM 21068</strain>
    </source>
</reference>
<dbReference type="NCBIfam" id="TIGR03998">
    <property type="entry name" value="thiol_BshC"/>
    <property type="match status" value="1"/>
</dbReference>
<dbReference type="Proteomes" id="UP000238314">
    <property type="component" value="Unassembled WGS sequence"/>
</dbReference>
<reference evidence="6" key="2">
    <citation type="submission" date="2017-01" db="EMBL/GenBank/DDBJ databases">
        <authorList>
            <person name="Mah S.A."/>
            <person name="Swanson W.J."/>
            <person name="Moy G.W."/>
            <person name="Vacquier V.D."/>
        </authorList>
    </citation>
    <scope>NUCLEOTIDE SEQUENCE [LARGE SCALE GENOMIC DNA]</scope>
    <source>
        <strain evidence="6">DSM 21068</strain>
    </source>
</reference>
<dbReference type="RefSeq" id="WP_076449478.1">
    <property type="nucleotide sequence ID" value="NZ_FTOJ01000001.1"/>
</dbReference>